<dbReference type="PANTHER" id="PTHR11496">
    <property type="entry name" value="ALCOHOL DEHYDROGENASE"/>
    <property type="match status" value="1"/>
</dbReference>
<evidence type="ECO:0000313" key="3">
    <source>
        <dbReference type="EMBL" id="GFH22856.1"/>
    </source>
</evidence>
<feature type="domain" description="Alcohol dehydrogenase iron-type/glycerol dehydrogenase GldA" evidence="2">
    <location>
        <begin position="11"/>
        <end position="60"/>
    </location>
</feature>
<dbReference type="PANTHER" id="PTHR11496:SF83">
    <property type="entry name" value="HYDROXYACID-OXOACID TRANSHYDROGENASE, MITOCHONDRIAL"/>
    <property type="match status" value="1"/>
</dbReference>
<dbReference type="GO" id="GO:0046872">
    <property type="term" value="F:metal ion binding"/>
    <property type="evidence" value="ECO:0007669"/>
    <property type="project" value="InterPro"/>
</dbReference>
<dbReference type="Gene3D" id="3.40.50.1970">
    <property type="match status" value="1"/>
</dbReference>
<dbReference type="InterPro" id="IPR001670">
    <property type="entry name" value="ADH_Fe/GldA"/>
</dbReference>
<dbReference type="GO" id="GO:0004022">
    <property type="term" value="F:alcohol dehydrogenase (NAD+) activity"/>
    <property type="evidence" value="ECO:0007669"/>
    <property type="project" value="TreeGrafter"/>
</dbReference>
<dbReference type="Proteomes" id="UP000485058">
    <property type="component" value="Unassembled WGS sequence"/>
</dbReference>
<protein>
    <submittedName>
        <fullName evidence="3">Acetaldehyde dehydrogenase / alcohol dehydrogenase</fullName>
    </submittedName>
</protein>
<dbReference type="AlphaFoldDB" id="A0A699ZVS6"/>
<dbReference type="Pfam" id="PF00465">
    <property type="entry name" value="Fe-ADH"/>
    <property type="match status" value="1"/>
</dbReference>
<feature type="non-terminal residue" evidence="3">
    <location>
        <position position="74"/>
    </location>
</feature>
<evidence type="ECO:0000313" key="4">
    <source>
        <dbReference type="Proteomes" id="UP000485058"/>
    </source>
</evidence>
<dbReference type="SUPFAM" id="SSF56796">
    <property type="entry name" value="Dehydroquinate synthase-like"/>
    <property type="match status" value="1"/>
</dbReference>
<organism evidence="3 4">
    <name type="scientific">Haematococcus lacustris</name>
    <name type="common">Green alga</name>
    <name type="synonym">Haematococcus pluvialis</name>
    <dbReference type="NCBI Taxonomy" id="44745"/>
    <lineage>
        <taxon>Eukaryota</taxon>
        <taxon>Viridiplantae</taxon>
        <taxon>Chlorophyta</taxon>
        <taxon>core chlorophytes</taxon>
        <taxon>Chlorophyceae</taxon>
        <taxon>CS clade</taxon>
        <taxon>Chlamydomonadales</taxon>
        <taxon>Haematococcaceae</taxon>
        <taxon>Haematococcus</taxon>
    </lineage>
</organism>
<comment type="caution">
    <text evidence="3">The sequence shown here is derived from an EMBL/GenBank/DDBJ whole genome shotgun (WGS) entry which is preliminary data.</text>
</comment>
<keyword evidence="4" id="KW-1185">Reference proteome</keyword>
<evidence type="ECO:0000259" key="2">
    <source>
        <dbReference type="Pfam" id="PF00465"/>
    </source>
</evidence>
<sequence length="74" mass="7769">MRRSREQEAGAGSVPIICIPTTSGTGSEVTPFATITDPATARKYTLADYALTPSMAVVDPQLVINLPAQQTAYG</sequence>
<accession>A0A699ZVS6</accession>
<gene>
    <name evidence="3" type="ORF">HaLaN_20378</name>
</gene>
<dbReference type="GO" id="GO:0005739">
    <property type="term" value="C:mitochondrion"/>
    <property type="evidence" value="ECO:0007669"/>
    <property type="project" value="TreeGrafter"/>
</dbReference>
<dbReference type="InterPro" id="IPR039697">
    <property type="entry name" value="Alcohol_dehydrogenase_Fe"/>
</dbReference>
<reference evidence="3 4" key="1">
    <citation type="submission" date="2020-02" db="EMBL/GenBank/DDBJ databases">
        <title>Draft genome sequence of Haematococcus lacustris strain NIES-144.</title>
        <authorList>
            <person name="Morimoto D."/>
            <person name="Nakagawa S."/>
            <person name="Yoshida T."/>
            <person name="Sawayama S."/>
        </authorList>
    </citation>
    <scope>NUCLEOTIDE SEQUENCE [LARGE SCALE GENOMIC DNA]</scope>
    <source>
        <strain evidence="3 4">NIES-144</strain>
    </source>
</reference>
<dbReference type="EMBL" id="BLLF01002139">
    <property type="protein sequence ID" value="GFH22856.1"/>
    <property type="molecule type" value="Genomic_DNA"/>
</dbReference>
<name>A0A699ZVS6_HAELA</name>
<keyword evidence="1" id="KW-0560">Oxidoreductase</keyword>
<proteinExistence type="predicted"/>
<evidence type="ECO:0000256" key="1">
    <source>
        <dbReference type="ARBA" id="ARBA00023002"/>
    </source>
</evidence>